<organism evidence="1 2">
    <name type="scientific">Pseudothioclava arenosa</name>
    <dbReference type="NCBI Taxonomy" id="1795308"/>
    <lineage>
        <taxon>Bacteria</taxon>
        <taxon>Pseudomonadati</taxon>
        <taxon>Pseudomonadota</taxon>
        <taxon>Alphaproteobacteria</taxon>
        <taxon>Rhodobacterales</taxon>
        <taxon>Paracoccaceae</taxon>
        <taxon>Pseudothioclava</taxon>
    </lineage>
</organism>
<sequence length="102" mass="11461">MAQPLSQSMAQCAGLHVWMSERVSAPERQQKLAQMATIWRGEALRQAQAEGQGKPAEFVAGHLFAMLETWRGKSDFAVLNEEFRDWVNYCGSLGRSRGISFE</sequence>
<gene>
    <name evidence="1" type="ORF">CLN94_01660</name>
</gene>
<accession>A0A2A4CV76</accession>
<proteinExistence type="predicted"/>
<protein>
    <submittedName>
        <fullName evidence="1">Uncharacterized protein</fullName>
    </submittedName>
</protein>
<reference evidence="1 2" key="1">
    <citation type="submission" date="2017-09" db="EMBL/GenBank/DDBJ databases">
        <title>A multilocus sequence analysis scheme for characterization of bacteria in the genus Thioclava.</title>
        <authorList>
            <person name="Liu Y."/>
            <person name="Shao Z."/>
        </authorList>
    </citation>
    <scope>NUCLEOTIDE SEQUENCE [LARGE SCALE GENOMIC DNA]</scope>
    <source>
        <strain evidence="1 2">CAU 1312</strain>
    </source>
</reference>
<evidence type="ECO:0000313" key="1">
    <source>
        <dbReference type="EMBL" id="PCD78039.1"/>
    </source>
</evidence>
<evidence type="ECO:0000313" key="2">
    <source>
        <dbReference type="Proteomes" id="UP000243507"/>
    </source>
</evidence>
<dbReference type="EMBL" id="NTJD01000001">
    <property type="protein sequence ID" value="PCD78039.1"/>
    <property type="molecule type" value="Genomic_DNA"/>
</dbReference>
<comment type="caution">
    <text evidence="1">The sequence shown here is derived from an EMBL/GenBank/DDBJ whole genome shotgun (WGS) entry which is preliminary data.</text>
</comment>
<dbReference type="Proteomes" id="UP000243507">
    <property type="component" value="Unassembled WGS sequence"/>
</dbReference>
<keyword evidence="2" id="KW-1185">Reference proteome</keyword>
<name>A0A2A4CV76_9RHOB</name>
<dbReference type="AlphaFoldDB" id="A0A2A4CV76"/>